<accession>A0A1E4TAT1</accession>
<dbReference type="InterPro" id="IPR056495">
    <property type="entry name" value="LIS_MGM1"/>
</dbReference>
<keyword evidence="9" id="KW-0460">Magnesium</keyword>
<comment type="catalytic activity">
    <reaction evidence="16">
        <text>GTP + H2O = GDP + phosphate + H(+)</text>
        <dbReference type="Rhea" id="RHEA:19669"/>
        <dbReference type="ChEBI" id="CHEBI:15377"/>
        <dbReference type="ChEBI" id="CHEBI:15378"/>
        <dbReference type="ChEBI" id="CHEBI:37565"/>
        <dbReference type="ChEBI" id="CHEBI:43474"/>
        <dbReference type="ChEBI" id="CHEBI:58189"/>
        <dbReference type="EC" id="3.6.5.5"/>
    </reaction>
</comment>
<dbReference type="PROSITE" id="PS00410">
    <property type="entry name" value="G_DYNAMIN_1"/>
    <property type="match status" value="1"/>
</dbReference>
<evidence type="ECO:0000256" key="7">
    <source>
        <dbReference type="ARBA" id="ARBA00022792"/>
    </source>
</evidence>
<feature type="compositionally biased region" description="Basic and acidic residues" evidence="18">
    <location>
        <begin position="1"/>
        <end position="24"/>
    </location>
</feature>
<dbReference type="CDD" id="cd08771">
    <property type="entry name" value="DLP_1"/>
    <property type="match status" value="1"/>
</dbReference>
<dbReference type="Gene3D" id="3.40.50.300">
    <property type="entry name" value="P-loop containing nucleotide triphosphate hydrolases"/>
    <property type="match status" value="1"/>
</dbReference>
<dbReference type="EC" id="3.6.5.5" evidence="3"/>
<dbReference type="InterPro" id="IPR027417">
    <property type="entry name" value="P-loop_NTPase"/>
</dbReference>
<evidence type="ECO:0000313" key="22">
    <source>
        <dbReference type="Proteomes" id="UP000095023"/>
    </source>
</evidence>
<dbReference type="SUPFAM" id="SSF52540">
    <property type="entry name" value="P-loop containing nucleoside triphosphate hydrolases"/>
    <property type="match status" value="1"/>
</dbReference>
<dbReference type="GO" id="GO:0097002">
    <property type="term" value="C:mitochondrial inner boundary membrane"/>
    <property type="evidence" value="ECO:0007669"/>
    <property type="project" value="EnsemblFungi"/>
</dbReference>
<gene>
    <name evidence="21" type="ORF">CANCADRAFT_27617</name>
</gene>
<evidence type="ECO:0000256" key="16">
    <source>
        <dbReference type="ARBA" id="ARBA00048040"/>
    </source>
</evidence>
<evidence type="ECO:0000256" key="17">
    <source>
        <dbReference type="RuleBase" id="RU003932"/>
    </source>
</evidence>
<dbReference type="GO" id="GO:0042407">
    <property type="term" value="P:cristae formation"/>
    <property type="evidence" value="ECO:0007669"/>
    <property type="project" value="EnsemblFungi"/>
</dbReference>
<evidence type="ECO:0000256" key="18">
    <source>
        <dbReference type="SAM" id="MobiDB-lite"/>
    </source>
</evidence>
<dbReference type="OrthoDB" id="5061070at2759"/>
<keyword evidence="8" id="KW-0378">Hydrolase</keyword>
<dbReference type="GO" id="GO:0000001">
    <property type="term" value="P:mitochondrion inheritance"/>
    <property type="evidence" value="ECO:0007669"/>
    <property type="project" value="EnsemblFungi"/>
</dbReference>
<feature type="region of interest" description="Disordered" evidence="18">
    <location>
        <begin position="1"/>
        <end position="69"/>
    </location>
</feature>
<dbReference type="GO" id="GO:0005741">
    <property type="term" value="C:mitochondrial outer membrane"/>
    <property type="evidence" value="ECO:0007669"/>
    <property type="project" value="EnsemblFungi"/>
</dbReference>
<dbReference type="GO" id="GO:1990626">
    <property type="term" value="P:mitochondrial outer membrane fusion"/>
    <property type="evidence" value="ECO:0007669"/>
    <property type="project" value="EnsemblFungi"/>
</dbReference>
<feature type="compositionally biased region" description="Low complexity" evidence="18">
    <location>
        <begin position="35"/>
        <end position="53"/>
    </location>
</feature>
<dbReference type="InterPro" id="IPR019762">
    <property type="entry name" value="Dynamin_GTPase_CS"/>
</dbReference>
<dbReference type="PANTHER" id="PTHR11566:SF212">
    <property type="entry name" value="DYNAMIN"/>
    <property type="match status" value="1"/>
</dbReference>
<dbReference type="GO" id="GO:0008017">
    <property type="term" value="F:microtubule binding"/>
    <property type="evidence" value="ECO:0007669"/>
    <property type="project" value="TreeGrafter"/>
</dbReference>
<evidence type="ECO:0000313" key="21">
    <source>
        <dbReference type="EMBL" id="ODV88862.1"/>
    </source>
</evidence>
<evidence type="ECO:0000256" key="13">
    <source>
        <dbReference type="ARBA" id="ARBA00023134"/>
    </source>
</evidence>
<keyword evidence="15" id="KW-1015">Disulfide bond</keyword>
<keyword evidence="11" id="KW-1133">Transmembrane helix</keyword>
<evidence type="ECO:0000256" key="15">
    <source>
        <dbReference type="ARBA" id="ARBA00023157"/>
    </source>
</evidence>
<dbReference type="FunFam" id="3.40.50.300:FF:000741">
    <property type="entry name" value="Putative mitochondrial dynamin GTPase"/>
    <property type="match status" value="1"/>
</dbReference>
<evidence type="ECO:0000256" key="6">
    <source>
        <dbReference type="ARBA" id="ARBA00022741"/>
    </source>
</evidence>
<feature type="domain" description="Dynamin-type G" evidence="20">
    <location>
        <begin position="97"/>
        <end position="366"/>
    </location>
</feature>
<dbReference type="SMART" id="SM00053">
    <property type="entry name" value="DYNc"/>
    <property type="match status" value="1"/>
</dbReference>
<dbReference type="InterPro" id="IPR001401">
    <property type="entry name" value="Dynamin_GTPase"/>
</dbReference>
<dbReference type="GO" id="GO:0180020">
    <property type="term" value="F:membrane bending activity"/>
    <property type="evidence" value="ECO:0007669"/>
    <property type="project" value="EnsemblFungi"/>
</dbReference>
<dbReference type="GO" id="GO:0046872">
    <property type="term" value="F:metal ion binding"/>
    <property type="evidence" value="ECO:0007669"/>
    <property type="project" value="UniProtKB-KW"/>
</dbReference>
<dbReference type="GO" id="GO:0097749">
    <property type="term" value="P:membrane tubulation"/>
    <property type="evidence" value="ECO:0007669"/>
    <property type="project" value="EnsemblFungi"/>
</dbReference>
<dbReference type="GO" id="GO:0001786">
    <property type="term" value="F:phosphatidylserine binding"/>
    <property type="evidence" value="ECO:0007669"/>
    <property type="project" value="EnsemblFungi"/>
</dbReference>
<dbReference type="GO" id="GO:0005525">
    <property type="term" value="F:GTP binding"/>
    <property type="evidence" value="ECO:0007669"/>
    <property type="project" value="UniProtKB-KW"/>
</dbReference>
<evidence type="ECO:0000259" key="19">
    <source>
        <dbReference type="PROSITE" id="PS51388"/>
    </source>
</evidence>
<dbReference type="Pfam" id="PF24550">
    <property type="entry name" value="LIS_MGM1"/>
    <property type="match status" value="1"/>
</dbReference>
<dbReference type="GO" id="GO:0005758">
    <property type="term" value="C:mitochondrial intermembrane space"/>
    <property type="evidence" value="ECO:0007669"/>
    <property type="project" value="UniProtKB-SubCell"/>
</dbReference>
<dbReference type="GO" id="GO:0080025">
    <property type="term" value="F:phosphatidylinositol-3,5-bisphosphate binding"/>
    <property type="evidence" value="ECO:0007669"/>
    <property type="project" value="EnsemblFungi"/>
</dbReference>
<dbReference type="GO" id="GO:0030061">
    <property type="term" value="C:mitochondrial crista"/>
    <property type="evidence" value="ECO:0007669"/>
    <property type="project" value="EnsemblFungi"/>
</dbReference>
<evidence type="ECO:0000256" key="12">
    <source>
        <dbReference type="ARBA" id="ARBA00023128"/>
    </source>
</evidence>
<dbReference type="PANTHER" id="PTHR11566">
    <property type="entry name" value="DYNAMIN"/>
    <property type="match status" value="1"/>
</dbReference>
<keyword evidence="4" id="KW-0812">Transmembrane</keyword>
<keyword evidence="14" id="KW-0472">Membrane</keyword>
<feature type="domain" description="GED" evidence="19">
    <location>
        <begin position="658"/>
        <end position="751"/>
    </location>
</feature>
<evidence type="ECO:0000256" key="1">
    <source>
        <dbReference type="ARBA" id="ARBA00004273"/>
    </source>
</evidence>
<dbReference type="InterPro" id="IPR000375">
    <property type="entry name" value="Dynamin_stalk"/>
</dbReference>
<dbReference type="AlphaFoldDB" id="A0A1E4TAT1"/>
<reference evidence="22" key="1">
    <citation type="submission" date="2016-02" db="EMBL/GenBank/DDBJ databases">
        <title>Comparative genomics of biotechnologically important yeasts.</title>
        <authorList>
            <consortium name="DOE Joint Genome Institute"/>
            <person name="Riley R."/>
            <person name="Haridas S."/>
            <person name="Wolfe K.H."/>
            <person name="Lopes M.R."/>
            <person name="Hittinger C.T."/>
            <person name="Goker M."/>
            <person name="Salamov A."/>
            <person name="Wisecaver J."/>
            <person name="Long T.M."/>
            <person name="Aerts A.L."/>
            <person name="Barry K."/>
            <person name="Choi C."/>
            <person name="Clum A."/>
            <person name="Coughlan A.Y."/>
            <person name="Deshpande S."/>
            <person name="Douglass A.P."/>
            <person name="Hanson S.J."/>
            <person name="Klenk H.-P."/>
            <person name="Labutti K."/>
            <person name="Lapidus A."/>
            <person name="Lindquist E."/>
            <person name="Lipzen A."/>
            <person name="Meier-Kolthoff J.P."/>
            <person name="Ohm R.A."/>
            <person name="Otillar R.P."/>
            <person name="Pangilinan J."/>
            <person name="Peng Y."/>
            <person name="Rokas A."/>
            <person name="Rosa C.A."/>
            <person name="Scheuner C."/>
            <person name="Sibirny A.A."/>
            <person name="Slot J.C."/>
            <person name="Stielow J.B."/>
            <person name="Sun H."/>
            <person name="Kurtzman C.P."/>
            <person name="Blackwell M."/>
            <person name="Jeffries T.W."/>
            <person name="Grigoriev I.V."/>
        </authorList>
    </citation>
    <scope>NUCLEOTIDE SEQUENCE [LARGE SCALE GENOMIC DNA]</scope>
    <source>
        <strain evidence="22">NRRL Y-17796</strain>
    </source>
</reference>
<dbReference type="PRINTS" id="PR00195">
    <property type="entry name" value="DYNAMIN"/>
</dbReference>
<evidence type="ECO:0000256" key="10">
    <source>
        <dbReference type="ARBA" id="ARBA00022946"/>
    </source>
</evidence>
<evidence type="ECO:0000256" key="4">
    <source>
        <dbReference type="ARBA" id="ARBA00022692"/>
    </source>
</evidence>
<evidence type="ECO:0000256" key="5">
    <source>
        <dbReference type="ARBA" id="ARBA00022723"/>
    </source>
</evidence>
<sequence length="757" mass="84521">MSERSDSEKQQKKSQDDDSGRDGDNNGDGGGGNNGKEAVVVAATAAAAAVSEATEGESDNEELERKRKEADDQQIMILTRKMIEIRSILSQIDQADTLRLPSIVVVGSQSSGKSSVLEAIVGHEFLPKGSNMVTRRPIELTLINAPSAAASYGVFPALKSGKITDFYQIQKTLSDLNLAVSELECVSDDPIRLEIYSPTVPDLTLIDLPGYIQLAAADQPESLKSKISALCDKYIQEPNIILAISPADVDLANSTALRASRRVDPRGERTIGVVTKMDLVDPQTGVDILLNNRYPLRMGYVGLVCKPPASGLFRRHGDLISLTEKQEHEFFGRHPLYAETNCKTGLPYLRNQLMRTLEDTMARSLAPTATAIRGELEEASYQFKVEYNDRILTPETYLAESLDEFKIGFQKFSSAFGRQDIRDMLKSALDQKVLDILAEKYWSINSKASVSSGSNTAKAVLLDSLPSASQDDPFWNKRFDLSSSSLTKLGIGRLATMLTISSLMAAVEYQIDHSTFAKHPFARSTITDSAARILNDRYFSAADQVENCIKPFKYEIDLDEREWQSSRDRAYGLLKTEMSQCHQAYQSLRKQVGAKTLDNVMDYISKTNNSSERFDDVGGFGFSQALLAKGREGIFLKDRLAVLQMRLQAVKSKQCRSKKNKMYCPEIFLDAVADKLVHTAVLFLNVELLSDFYYNFPRELDQRLGRQLSIEQVEAFAREDPRIQAHLDLQNRKHLLELALEKMESVLALQRQRRNDI</sequence>
<keyword evidence="10" id="KW-0809">Transit peptide</keyword>
<evidence type="ECO:0000256" key="14">
    <source>
        <dbReference type="ARBA" id="ARBA00023136"/>
    </source>
</evidence>
<dbReference type="InterPro" id="IPR045063">
    <property type="entry name" value="Dynamin_N"/>
</dbReference>
<dbReference type="GO" id="GO:1990627">
    <property type="term" value="P:mitochondrial inner membrane fusion"/>
    <property type="evidence" value="ECO:0007669"/>
    <property type="project" value="EnsemblFungi"/>
</dbReference>
<keyword evidence="6 17" id="KW-0547">Nucleotide-binding</keyword>
<dbReference type="InterPro" id="IPR020850">
    <property type="entry name" value="GED_dom"/>
</dbReference>
<dbReference type="Pfam" id="PF00350">
    <property type="entry name" value="Dynamin_N"/>
    <property type="match status" value="1"/>
</dbReference>
<dbReference type="GO" id="GO:1901612">
    <property type="term" value="F:cardiolipin binding"/>
    <property type="evidence" value="ECO:0007669"/>
    <property type="project" value="EnsemblFungi"/>
</dbReference>
<dbReference type="InterPro" id="IPR022812">
    <property type="entry name" value="Dynamin"/>
</dbReference>
<dbReference type="GO" id="GO:0140523">
    <property type="term" value="F:GTPase-dependent fusogenic activity"/>
    <property type="evidence" value="ECO:0007669"/>
    <property type="project" value="EnsemblFungi"/>
</dbReference>
<comment type="similarity">
    <text evidence="17">Belongs to the TRAFAC class dynamin-like GTPase superfamily. Dynamin/Fzo/YdjA family.</text>
</comment>
<name>A0A1E4TAT1_9ASCO</name>
<proteinExistence type="inferred from homology"/>
<keyword evidence="5" id="KW-0479">Metal-binding</keyword>
<comment type="subcellular location">
    <subcellularLocation>
        <location evidence="1">Mitochondrion inner membrane</location>
    </subcellularLocation>
    <subcellularLocation>
        <location evidence="2">Mitochondrion intermembrane space</location>
    </subcellularLocation>
</comment>
<dbReference type="GO" id="GO:0005886">
    <property type="term" value="C:plasma membrane"/>
    <property type="evidence" value="ECO:0007669"/>
    <property type="project" value="TreeGrafter"/>
</dbReference>
<dbReference type="GO" id="GO:0015886">
    <property type="term" value="P:heme transport"/>
    <property type="evidence" value="ECO:0007669"/>
    <property type="project" value="EnsemblFungi"/>
</dbReference>
<keyword evidence="22" id="KW-1185">Reference proteome</keyword>
<evidence type="ECO:0000256" key="8">
    <source>
        <dbReference type="ARBA" id="ARBA00022801"/>
    </source>
</evidence>
<protein>
    <recommendedName>
        <fullName evidence="3">dynamin GTPase</fullName>
        <ecNumber evidence="3">3.6.5.5</ecNumber>
    </recommendedName>
</protein>
<dbReference type="Proteomes" id="UP000095023">
    <property type="component" value="Unassembled WGS sequence"/>
</dbReference>
<evidence type="ECO:0000256" key="2">
    <source>
        <dbReference type="ARBA" id="ARBA00004569"/>
    </source>
</evidence>
<dbReference type="GO" id="GO:0031623">
    <property type="term" value="P:receptor internalization"/>
    <property type="evidence" value="ECO:0007669"/>
    <property type="project" value="TreeGrafter"/>
</dbReference>
<dbReference type="GO" id="GO:0070300">
    <property type="term" value="F:phosphatidic acid binding"/>
    <property type="evidence" value="ECO:0007669"/>
    <property type="project" value="EnsemblFungi"/>
</dbReference>
<evidence type="ECO:0000256" key="9">
    <source>
        <dbReference type="ARBA" id="ARBA00022842"/>
    </source>
</evidence>
<organism evidence="21 22">
    <name type="scientific">Tortispora caseinolytica NRRL Y-17796</name>
    <dbReference type="NCBI Taxonomy" id="767744"/>
    <lineage>
        <taxon>Eukaryota</taxon>
        <taxon>Fungi</taxon>
        <taxon>Dikarya</taxon>
        <taxon>Ascomycota</taxon>
        <taxon>Saccharomycotina</taxon>
        <taxon>Trigonopsidomycetes</taxon>
        <taxon>Trigonopsidales</taxon>
        <taxon>Trigonopsidaceae</taxon>
        <taxon>Tortispora</taxon>
    </lineage>
</organism>
<keyword evidence="13 17" id="KW-0342">GTP-binding</keyword>
<evidence type="ECO:0000256" key="11">
    <source>
        <dbReference type="ARBA" id="ARBA00022989"/>
    </source>
</evidence>
<dbReference type="GO" id="GO:0097753">
    <property type="term" value="P:membrane bending"/>
    <property type="evidence" value="ECO:0007669"/>
    <property type="project" value="EnsemblFungi"/>
</dbReference>
<evidence type="ECO:0000256" key="3">
    <source>
        <dbReference type="ARBA" id="ARBA00011980"/>
    </source>
</evidence>
<evidence type="ECO:0000259" key="20">
    <source>
        <dbReference type="PROSITE" id="PS51718"/>
    </source>
</evidence>
<dbReference type="GO" id="GO:0005874">
    <property type="term" value="C:microtubule"/>
    <property type="evidence" value="ECO:0007669"/>
    <property type="project" value="TreeGrafter"/>
</dbReference>
<keyword evidence="7" id="KW-0999">Mitochondrion inner membrane</keyword>
<dbReference type="InterPro" id="IPR030381">
    <property type="entry name" value="G_DYNAMIN_dom"/>
</dbReference>
<keyword evidence="12" id="KW-0496">Mitochondrion</keyword>
<dbReference type="Pfam" id="PF01031">
    <property type="entry name" value="Dynamin_M"/>
    <property type="match status" value="1"/>
</dbReference>
<dbReference type="PROSITE" id="PS51718">
    <property type="entry name" value="G_DYNAMIN_2"/>
    <property type="match status" value="1"/>
</dbReference>
<dbReference type="EMBL" id="KV453843">
    <property type="protein sequence ID" value="ODV88862.1"/>
    <property type="molecule type" value="Genomic_DNA"/>
</dbReference>
<dbReference type="PROSITE" id="PS51388">
    <property type="entry name" value="GED"/>
    <property type="match status" value="1"/>
</dbReference>